<feature type="transmembrane region" description="Helical" evidence="11">
    <location>
        <begin position="63"/>
        <end position="83"/>
    </location>
</feature>
<keyword evidence="5 11" id="KW-1133">Transmembrane helix</keyword>
<comment type="subcellular location">
    <subcellularLocation>
        <location evidence="11">Cell inner membrane</location>
        <topology evidence="11">Multi-pass membrane protein</topology>
    </subcellularLocation>
    <subcellularLocation>
        <location evidence="1">Cell membrane</location>
        <topology evidence="1">Multi-pass membrane protein</topology>
    </subcellularLocation>
</comment>
<protein>
    <recommendedName>
        <fullName evidence="11">Fluoride-specific ion channel FluC</fullName>
    </recommendedName>
</protein>
<feature type="binding site" evidence="11">
    <location>
        <position position="75"/>
    </location>
    <ligand>
        <name>Na(+)</name>
        <dbReference type="ChEBI" id="CHEBI:29101"/>
        <note>structural</note>
    </ligand>
</feature>
<evidence type="ECO:0000313" key="13">
    <source>
        <dbReference type="Proteomes" id="UP000001369"/>
    </source>
</evidence>
<dbReference type="GO" id="GO:0140114">
    <property type="term" value="P:cellular detoxification of fluoride"/>
    <property type="evidence" value="ECO:0007669"/>
    <property type="project" value="UniProtKB-UniRule"/>
</dbReference>
<organism evidence="12 13">
    <name type="scientific">Sulfurihydrogenibium azorense (strain DSM 15241 / OCM 825 / Az-Fu1)</name>
    <dbReference type="NCBI Taxonomy" id="204536"/>
    <lineage>
        <taxon>Bacteria</taxon>
        <taxon>Pseudomonadati</taxon>
        <taxon>Aquificota</taxon>
        <taxon>Aquificia</taxon>
        <taxon>Aquificales</taxon>
        <taxon>Hydrogenothermaceae</taxon>
        <taxon>Sulfurihydrogenibium</taxon>
    </lineage>
</organism>
<dbReference type="RefSeq" id="WP_012674999.1">
    <property type="nucleotide sequence ID" value="NC_012438.1"/>
</dbReference>
<keyword evidence="4 11" id="KW-0812">Transmembrane</keyword>
<evidence type="ECO:0000256" key="10">
    <source>
        <dbReference type="ARBA" id="ARBA00035585"/>
    </source>
</evidence>
<comment type="similarity">
    <text evidence="9 11">Belongs to the fluoride channel Fluc/FEX (TC 1.A.43) family.</text>
</comment>
<evidence type="ECO:0000256" key="5">
    <source>
        <dbReference type="ARBA" id="ARBA00022989"/>
    </source>
</evidence>
<evidence type="ECO:0000313" key="12">
    <source>
        <dbReference type="EMBL" id="ACN99690.1"/>
    </source>
</evidence>
<comment type="catalytic activity">
    <reaction evidence="10">
        <text>fluoride(in) = fluoride(out)</text>
        <dbReference type="Rhea" id="RHEA:76159"/>
        <dbReference type="ChEBI" id="CHEBI:17051"/>
    </reaction>
    <physiologicalReaction direction="left-to-right" evidence="10">
        <dbReference type="Rhea" id="RHEA:76160"/>
    </physiologicalReaction>
</comment>
<dbReference type="HOGENOM" id="CLU_114342_3_3_0"/>
<feature type="binding site" evidence="11">
    <location>
        <position position="78"/>
    </location>
    <ligand>
        <name>Na(+)</name>
        <dbReference type="ChEBI" id="CHEBI:29101"/>
        <note>structural</note>
    </ligand>
</feature>
<keyword evidence="7 11" id="KW-0472">Membrane</keyword>
<evidence type="ECO:0000256" key="9">
    <source>
        <dbReference type="ARBA" id="ARBA00035120"/>
    </source>
</evidence>
<name>C1DWI1_SULAA</name>
<reference evidence="12 13" key="1">
    <citation type="journal article" date="2009" name="J. Bacteriol.">
        <title>Complete and draft genome sequences of six members of the Aquificales.</title>
        <authorList>
            <person name="Reysenbach A.L."/>
            <person name="Hamamura N."/>
            <person name="Podar M."/>
            <person name="Griffiths E."/>
            <person name="Ferreira S."/>
            <person name="Hochstein R."/>
            <person name="Heidelberg J."/>
            <person name="Johnson J."/>
            <person name="Mead D."/>
            <person name="Pohorille A."/>
            <person name="Sarmiento M."/>
            <person name="Schweighofer K."/>
            <person name="Seshadri R."/>
            <person name="Voytek M.A."/>
        </authorList>
    </citation>
    <scope>NUCLEOTIDE SEQUENCE [LARGE SCALE GENOMIC DNA]</scope>
    <source>
        <strain evidence="13">Az-Fu1 / DSM 15241 / OCM 825</strain>
    </source>
</reference>
<keyword evidence="6 11" id="KW-0406">Ion transport</keyword>
<dbReference type="EMBL" id="CP001229">
    <property type="protein sequence ID" value="ACN99690.1"/>
    <property type="molecule type" value="Genomic_DNA"/>
</dbReference>
<evidence type="ECO:0000256" key="8">
    <source>
        <dbReference type="ARBA" id="ARBA00023303"/>
    </source>
</evidence>
<dbReference type="STRING" id="204536.SULAZ_1501"/>
<gene>
    <name evidence="11 12" type="primary">crcB</name>
    <name evidence="11" type="synonym">fluC</name>
    <name evidence="12" type="ordered locus">SULAZ_1501</name>
</gene>
<evidence type="ECO:0000256" key="11">
    <source>
        <dbReference type="HAMAP-Rule" id="MF_00454"/>
    </source>
</evidence>
<evidence type="ECO:0000256" key="4">
    <source>
        <dbReference type="ARBA" id="ARBA00022692"/>
    </source>
</evidence>
<dbReference type="PANTHER" id="PTHR28259:SF1">
    <property type="entry name" value="FLUORIDE EXPORT PROTEIN 1-RELATED"/>
    <property type="match status" value="1"/>
</dbReference>
<dbReference type="PANTHER" id="PTHR28259">
    <property type="entry name" value="FLUORIDE EXPORT PROTEIN 1-RELATED"/>
    <property type="match status" value="1"/>
</dbReference>
<dbReference type="KEGG" id="saf:SULAZ_1501"/>
<evidence type="ECO:0000256" key="1">
    <source>
        <dbReference type="ARBA" id="ARBA00004651"/>
    </source>
</evidence>
<evidence type="ECO:0000256" key="6">
    <source>
        <dbReference type="ARBA" id="ARBA00023065"/>
    </source>
</evidence>
<keyword evidence="8 11" id="KW-0407">Ion channel</keyword>
<keyword evidence="11" id="KW-0813">Transport</keyword>
<keyword evidence="2 11" id="KW-1003">Cell membrane</keyword>
<dbReference type="HAMAP" id="MF_00454">
    <property type="entry name" value="FluC"/>
    <property type="match status" value="1"/>
</dbReference>
<keyword evidence="11" id="KW-0915">Sodium</keyword>
<dbReference type="AlphaFoldDB" id="C1DWI1"/>
<evidence type="ECO:0000256" key="2">
    <source>
        <dbReference type="ARBA" id="ARBA00022475"/>
    </source>
</evidence>
<evidence type="ECO:0000256" key="7">
    <source>
        <dbReference type="ARBA" id="ARBA00023136"/>
    </source>
</evidence>
<keyword evidence="11" id="KW-0479">Metal-binding</keyword>
<dbReference type="eggNOG" id="COG0239">
    <property type="taxonomic scope" value="Bacteria"/>
</dbReference>
<feature type="transmembrane region" description="Helical" evidence="11">
    <location>
        <begin position="35"/>
        <end position="56"/>
    </location>
</feature>
<evidence type="ECO:0000256" key="3">
    <source>
        <dbReference type="ARBA" id="ARBA00022519"/>
    </source>
</evidence>
<dbReference type="Pfam" id="PF02537">
    <property type="entry name" value="CRCB"/>
    <property type="match status" value="1"/>
</dbReference>
<comment type="activity regulation">
    <text evidence="11">Na(+) is not transported, but it plays an essential structural role and its presence is essential for fluoride channel function.</text>
</comment>
<dbReference type="NCBIfam" id="TIGR00494">
    <property type="entry name" value="crcB"/>
    <property type="match status" value="1"/>
</dbReference>
<keyword evidence="13" id="KW-1185">Reference proteome</keyword>
<accession>C1DWI1</accession>
<dbReference type="InterPro" id="IPR003691">
    <property type="entry name" value="FluC"/>
</dbReference>
<sequence length="125" mass="13660">MDKYIVLAIGGAIGTILRYITGVYSAKILGSDFPYGTLIVNTVGSFILSFFMILFLEKLSLDPLWRLFVAVGFCGSFTTMSSFTYETFALLIDGDYIKAGLNVILNLTLSLTSAFLGIVFARSLL</sequence>
<dbReference type="Proteomes" id="UP000001369">
    <property type="component" value="Chromosome"/>
</dbReference>
<keyword evidence="3 11" id="KW-0997">Cell inner membrane</keyword>
<dbReference type="OrthoDB" id="9815830at2"/>
<dbReference type="GO" id="GO:0046872">
    <property type="term" value="F:metal ion binding"/>
    <property type="evidence" value="ECO:0007669"/>
    <property type="project" value="UniProtKB-KW"/>
</dbReference>
<dbReference type="GO" id="GO:0005886">
    <property type="term" value="C:plasma membrane"/>
    <property type="evidence" value="ECO:0007669"/>
    <property type="project" value="UniProtKB-SubCell"/>
</dbReference>
<comment type="function">
    <text evidence="11">Fluoride-specific ion channel. Important for reducing fluoride concentration in the cell, thus reducing its toxicity.</text>
</comment>
<proteinExistence type="inferred from homology"/>
<feature type="transmembrane region" description="Helical" evidence="11">
    <location>
        <begin position="103"/>
        <end position="121"/>
    </location>
</feature>
<dbReference type="GO" id="GO:0062054">
    <property type="term" value="F:fluoride channel activity"/>
    <property type="evidence" value="ECO:0007669"/>
    <property type="project" value="UniProtKB-UniRule"/>
</dbReference>